<dbReference type="KEGG" id="acan:ACA1_280530"/>
<sequence>MGIDPALFEDPNVEDEDYDEDGVMSIEAHAKALQPADMDHKAVDAAMRLASGLHVEDDVEVEITEDDLNDPSLLAELEDLDEDKPRSEQAHCRDAEVPQLEEGRPYRRGKSLAPRLAPNRWHSLSQRGSNTDRLLQAQEVLLTVRDLQARVAKLKEAGGNDGNDLVRLEAEASGKPTRRHWALLQPLSHLPPRHREHPVRRRSVRQRP</sequence>
<dbReference type="Proteomes" id="UP000011083">
    <property type="component" value="Unassembled WGS sequence"/>
</dbReference>
<dbReference type="AlphaFoldDB" id="L8H784"/>
<evidence type="ECO:0000256" key="1">
    <source>
        <dbReference type="SAM" id="MobiDB-lite"/>
    </source>
</evidence>
<name>L8H784_ACACF</name>
<evidence type="ECO:0000313" key="3">
    <source>
        <dbReference type="Proteomes" id="UP000011083"/>
    </source>
</evidence>
<gene>
    <name evidence="2" type="ORF">ACA1_280530</name>
</gene>
<feature type="region of interest" description="Disordered" evidence="1">
    <location>
        <begin position="82"/>
        <end position="127"/>
    </location>
</feature>
<dbReference type="GeneID" id="14921874"/>
<reference evidence="2 3" key="1">
    <citation type="journal article" date="2013" name="Genome Biol.">
        <title>Genome of Acanthamoeba castellanii highlights extensive lateral gene transfer and early evolution of tyrosine kinase signaling.</title>
        <authorList>
            <person name="Clarke M."/>
            <person name="Lohan A.J."/>
            <person name="Liu B."/>
            <person name="Lagkouvardos I."/>
            <person name="Roy S."/>
            <person name="Zafar N."/>
            <person name="Bertelli C."/>
            <person name="Schilde C."/>
            <person name="Kianianmomeni A."/>
            <person name="Burglin T.R."/>
            <person name="Frech C."/>
            <person name="Turcotte B."/>
            <person name="Kopec K.O."/>
            <person name="Synnott J.M."/>
            <person name="Choo C."/>
            <person name="Paponov I."/>
            <person name="Finkler A."/>
            <person name="Soon Heng Tan C."/>
            <person name="Hutchins A.P."/>
            <person name="Weinmeier T."/>
            <person name="Rattei T."/>
            <person name="Chu J.S."/>
            <person name="Gimenez G."/>
            <person name="Irimia M."/>
            <person name="Rigden D.J."/>
            <person name="Fitzpatrick D.A."/>
            <person name="Lorenzo-Morales J."/>
            <person name="Bateman A."/>
            <person name="Chiu C.H."/>
            <person name="Tang P."/>
            <person name="Hegemann P."/>
            <person name="Fromm H."/>
            <person name="Raoult D."/>
            <person name="Greub G."/>
            <person name="Miranda-Saavedra D."/>
            <person name="Chen N."/>
            <person name="Nash P."/>
            <person name="Ginger M.L."/>
            <person name="Horn M."/>
            <person name="Schaap P."/>
            <person name="Caler L."/>
            <person name="Loftus B."/>
        </authorList>
    </citation>
    <scope>NUCLEOTIDE SEQUENCE [LARGE SCALE GENOMIC DNA]</scope>
    <source>
        <strain evidence="2 3">Neff</strain>
    </source>
</reference>
<dbReference type="EMBL" id="KB007908">
    <property type="protein sequence ID" value="ELR21000.1"/>
    <property type="molecule type" value="Genomic_DNA"/>
</dbReference>
<feature type="compositionally biased region" description="Basic residues" evidence="1">
    <location>
        <begin position="191"/>
        <end position="208"/>
    </location>
</feature>
<dbReference type="VEuPathDB" id="AmoebaDB:ACA1_280530"/>
<accession>L8H784</accession>
<organism evidence="2 3">
    <name type="scientific">Acanthamoeba castellanii (strain ATCC 30010 / Neff)</name>
    <dbReference type="NCBI Taxonomy" id="1257118"/>
    <lineage>
        <taxon>Eukaryota</taxon>
        <taxon>Amoebozoa</taxon>
        <taxon>Discosea</taxon>
        <taxon>Longamoebia</taxon>
        <taxon>Centramoebida</taxon>
        <taxon>Acanthamoebidae</taxon>
        <taxon>Acanthamoeba</taxon>
    </lineage>
</organism>
<protein>
    <submittedName>
        <fullName evidence="2">Uncharacterized protein</fullName>
    </submittedName>
</protein>
<feature type="compositionally biased region" description="Basic and acidic residues" evidence="1">
    <location>
        <begin position="83"/>
        <end position="105"/>
    </location>
</feature>
<evidence type="ECO:0000313" key="2">
    <source>
        <dbReference type="EMBL" id="ELR21000.1"/>
    </source>
</evidence>
<feature type="region of interest" description="Disordered" evidence="1">
    <location>
        <begin position="184"/>
        <end position="208"/>
    </location>
</feature>
<dbReference type="RefSeq" id="XP_004344743.1">
    <property type="nucleotide sequence ID" value="XM_004344693.1"/>
</dbReference>
<proteinExistence type="predicted"/>
<keyword evidence="3" id="KW-1185">Reference proteome</keyword>